<comment type="similarity">
    <text evidence="1">Belongs to the cytochrome P450 family.</text>
</comment>
<keyword evidence="1" id="KW-0560">Oxidoreductase</keyword>
<proteinExistence type="inferred from homology"/>
<dbReference type="InterPro" id="IPR036396">
    <property type="entry name" value="Cyt_P450_sf"/>
</dbReference>
<dbReference type="InterPro" id="IPR017972">
    <property type="entry name" value="Cyt_P450_CS"/>
</dbReference>
<dbReference type="PANTHER" id="PTHR47952:SF3">
    <property type="entry name" value="CYTOCHROME P450 71B3-LIKE"/>
    <property type="match status" value="1"/>
</dbReference>
<evidence type="ECO:0000313" key="2">
    <source>
        <dbReference type="EMBL" id="MED6112300.1"/>
    </source>
</evidence>
<dbReference type="EMBL" id="JASCZI010000534">
    <property type="protein sequence ID" value="MED6112300.1"/>
    <property type="molecule type" value="Genomic_DNA"/>
</dbReference>
<keyword evidence="1" id="KW-0349">Heme</keyword>
<dbReference type="Gene3D" id="1.10.630.10">
    <property type="entry name" value="Cytochrome P450"/>
    <property type="match status" value="2"/>
</dbReference>
<dbReference type="SUPFAM" id="SSF48264">
    <property type="entry name" value="Cytochrome P450"/>
    <property type="match status" value="1"/>
</dbReference>
<evidence type="ECO:0008006" key="4">
    <source>
        <dbReference type="Google" id="ProtNLM"/>
    </source>
</evidence>
<dbReference type="Proteomes" id="UP001341840">
    <property type="component" value="Unassembled WGS sequence"/>
</dbReference>
<keyword evidence="3" id="KW-1185">Reference proteome</keyword>
<evidence type="ECO:0000313" key="3">
    <source>
        <dbReference type="Proteomes" id="UP001341840"/>
    </source>
</evidence>
<dbReference type="Pfam" id="PF00067">
    <property type="entry name" value="p450"/>
    <property type="match status" value="1"/>
</dbReference>
<comment type="caution">
    <text evidence="2">The sequence shown here is derived from an EMBL/GenBank/DDBJ whole genome shotgun (WGS) entry which is preliminary data.</text>
</comment>
<organism evidence="2 3">
    <name type="scientific">Stylosanthes scabra</name>
    <dbReference type="NCBI Taxonomy" id="79078"/>
    <lineage>
        <taxon>Eukaryota</taxon>
        <taxon>Viridiplantae</taxon>
        <taxon>Streptophyta</taxon>
        <taxon>Embryophyta</taxon>
        <taxon>Tracheophyta</taxon>
        <taxon>Spermatophyta</taxon>
        <taxon>Magnoliopsida</taxon>
        <taxon>eudicotyledons</taxon>
        <taxon>Gunneridae</taxon>
        <taxon>Pentapetalae</taxon>
        <taxon>rosids</taxon>
        <taxon>fabids</taxon>
        <taxon>Fabales</taxon>
        <taxon>Fabaceae</taxon>
        <taxon>Papilionoideae</taxon>
        <taxon>50 kb inversion clade</taxon>
        <taxon>dalbergioids sensu lato</taxon>
        <taxon>Dalbergieae</taxon>
        <taxon>Pterocarpus clade</taxon>
        <taxon>Stylosanthes</taxon>
    </lineage>
</organism>
<keyword evidence="1" id="KW-0479">Metal-binding</keyword>
<protein>
    <recommendedName>
        <fullName evidence="4">Cytochrome P450</fullName>
    </recommendedName>
</protein>
<dbReference type="PRINTS" id="PR00463">
    <property type="entry name" value="EP450I"/>
</dbReference>
<dbReference type="PANTHER" id="PTHR47952">
    <property type="entry name" value="TRYPTAMINE 5-HYDROXYLASE"/>
    <property type="match status" value="1"/>
</dbReference>
<dbReference type="InterPro" id="IPR002401">
    <property type="entry name" value="Cyt_P450_E_grp-I"/>
</dbReference>
<keyword evidence="1" id="KW-0408">Iron</keyword>
<keyword evidence="1" id="KW-0503">Monooxygenase</keyword>
<gene>
    <name evidence="2" type="ORF">PIB30_060408</name>
</gene>
<accession>A0ABU6QK83</accession>
<reference evidence="2 3" key="1">
    <citation type="journal article" date="2023" name="Plants (Basel)">
        <title>Bridging the Gap: Combining Genomics and Transcriptomics Approaches to Understand Stylosanthes scabra, an Orphan Legume from the Brazilian Caatinga.</title>
        <authorList>
            <person name="Ferreira-Neto J.R.C."/>
            <person name="da Silva M.D."/>
            <person name="Binneck E."/>
            <person name="de Melo N.F."/>
            <person name="da Silva R.H."/>
            <person name="de Melo A.L.T.M."/>
            <person name="Pandolfi V."/>
            <person name="Bustamante F.O."/>
            <person name="Brasileiro-Vidal A.C."/>
            <person name="Benko-Iseppon A.M."/>
        </authorList>
    </citation>
    <scope>NUCLEOTIDE SEQUENCE [LARGE SCALE GENOMIC DNA]</scope>
    <source>
        <tissue evidence="2">Leaves</tissue>
    </source>
</reference>
<sequence length="157" mass="18216">MKKVQEELRIFGGQKDFLDEEDLQKCIYLNAVIKETFRLYPVPLLMPKETNEKSWENPQKFYPERFLESSIDVKGQDFELIPFGAGRRICPGMHMGLAALELILGNLLYSFDWELPEGVKNEDVDIESLPGLAPYKKNPLYLIARTKMELNNDIYIV</sequence>
<evidence type="ECO:0000256" key="1">
    <source>
        <dbReference type="RuleBase" id="RU000461"/>
    </source>
</evidence>
<dbReference type="InterPro" id="IPR001128">
    <property type="entry name" value="Cyt_P450"/>
</dbReference>
<dbReference type="PROSITE" id="PS00086">
    <property type="entry name" value="CYTOCHROME_P450"/>
    <property type="match status" value="1"/>
</dbReference>
<dbReference type="PRINTS" id="PR00385">
    <property type="entry name" value="P450"/>
</dbReference>
<name>A0ABU6QK83_9FABA</name>